<dbReference type="PANTHER" id="PTHR38687">
    <property type="entry name" value="CELL DIVISION PROTEIN DEDD-RELATED"/>
    <property type="match status" value="1"/>
</dbReference>
<feature type="compositionally biased region" description="Basic and acidic residues" evidence="1">
    <location>
        <begin position="172"/>
        <end position="183"/>
    </location>
</feature>
<evidence type="ECO:0000256" key="2">
    <source>
        <dbReference type="SAM" id="Phobius"/>
    </source>
</evidence>
<feature type="compositionally biased region" description="Low complexity" evidence="1">
    <location>
        <begin position="147"/>
        <end position="159"/>
    </location>
</feature>
<keyword evidence="2" id="KW-0472">Membrane</keyword>
<proteinExistence type="predicted"/>
<dbReference type="GO" id="GO:0030428">
    <property type="term" value="C:cell septum"/>
    <property type="evidence" value="ECO:0007669"/>
    <property type="project" value="TreeGrafter"/>
</dbReference>
<dbReference type="InterPro" id="IPR052521">
    <property type="entry name" value="Cell_div_SPOR-domain"/>
</dbReference>
<feature type="compositionally biased region" description="Low complexity" evidence="1">
    <location>
        <begin position="106"/>
        <end position="118"/>
    </location>
</feature>
<evidence type="ECO:0000259" key="3">
    <source>
        <dbReference type="PROSITE" id="PS51724"/>
    </source>
</evidence>
<keyword evidence="2" id="KW-0812">Transmembrane</keyword>
<evidence type="ECO:0000256" key="1">
    <source>
        <dbReference type="SAM" id="MobiDB-lite"/>
    </source>
</evidence>
<comment type="caution">
    <text evidence="4">The sequence shown here is derived from an EMBL/GenBank/DDBJ whole genome shotgun (WGS) entry which is preliminary data.</text>
</comment>
<dbReference type="GO" id="GO:0032506">
    <property type="term" value="P:cytokinetic process"/>
    <property type="evidence" value="ECO:0007669"/>
    <property type="project" value="TreeGrafter"/>
</dbReference>
<organism evidence="4 5">
    <name type="scientific">Desulfurispira natronophila</name>
    <dbReference type="NCBI Taxonomy" id="682562"/>
    <lineage>
        <taxon>Bacteria</taxon>
        <taxon>Pseudomonadati</taxon>
        <taxon>Chrysiogenota</taxon>
        <taxon>Chrysiogenia</taxon>
        <taxon>Chrysiogenales</taxon>
        <taxon>Chrysiogenaceae</taxon>
        <taxon>Desulfurispira</taxon>
    </lineage>
</organism>
<gene>
    <name evidence="4" type="ORF">HNR37_000290</name>
</gene>
<dbReference type="InterPro" id="IPR007730">
    <property type="entry name" value="SPOR-like_dom"/>
</dbReference>
<accession>A0A7W8DG28</accession>
<dbReference type="Gene3D" id="3.30.70.1070">
    <property type="entry name" value="Sporulation related repeat"/>
    <property type="match status" value="1"/>
</dbReference>
<dbReference type="EMBL" id="JACHID010000001">
    <property type="protein sequence ID" value="MBB5020987.1"/>
    <property type="molecule type" value="Genomic_DNA"/>
</dbReference>
<sequence>MDQFGTGTRATKGKKEQRASKGNNQTFVTLIVFIVGLTLVFALGVMAGRMLLGSKDMEQRISVLQPDTTETTVTTSLQPAQSPTAPTAPSAPELQFSDVPQIPDGQTATEAQEAAEQASEAREQQLELLDEAKQRTGVTPPTPPAQPEASEPSSPSAPEVAKTQEQPTETAPDEKEASIKRDLEPGTFTVQIAALRDEDAAIAQVNKLRQRGYDAYYMVSDLDERGVWYRVRIGEYETLEQARESSDIVKDQEQLYPFPIEVN</sequence>
<feature type="compositionally biased region" description="Low complexity" evidence="1">
    <location>
        <begin position="78"/>
        <end position="92"/>
    </location>
</feature>
<dbReference type="Pfam" id="PF05036">
    <property type="entry name" value="SPOR"/>
    <property type="match status" value="1"/>
</dbReference>
<feature type="domain" description="SPOR" evidence="3">
    <location>
        <begin position="182"/>
        <end position="262"/>
    </location>
</feature>
<name>A0A7W8DG28_9BACT</name>
<dbReference type="SUPFAM" id="SSF110997">
    <property type="entry name" value="Sporulation related repeat"/>
    <property type="match status" value="1"/>
</dbReference>
<keyword evidence="2" id="KW-1133">Transmembrane helix</keyword>
<dbReference type="GO" id="GO:0042834">
    <property type="term" value="F:peptidoglycan binding"/>
    <property type="evidence" value="ECO:0007669"/>
    <property type="project" value="InterPro"/>
</dbReference>
<dbReference type="Proteomes" id="UP000528322">
    <property type="component" value="Unassembled WGS sequence"/>
</dbReference>
<dbReference type="AlphaFoldDB" id="A0A7W8DG28"/>
<feature type="region of interest" description="Disordered" evidence="1">
    <location>
        <begin position="1"/>
        <end position="20"/>
    </location>
</feature>
<dbReference type="InterPro" id="IPR036680">
    <property type="entry name" value="SPOR-like_sf"/>
</dbReference>
<dbReference type="GO" id="GO:0032153">
    <property type="term" value="C:cell division site"/>
    <property type="evidence" value="ECO:0007669"/>
    <property type="project" value="TreeGrafter"/>
</dbReference>
<dbReference type="RefSeq" id="WP_183728770.1">
    <property type="nucleotide sequence ID" value="NZ_JACHID010000001.1"/>
</dbReference>
<evidence type="ECO:0000313" key="5">
    <source>
        <dbReference type="Proteomes" id="UP000528322"/>
    </source>
</evidence>
<reference evidence="4 5" key="1">
    <citation type="submission" date="2020-08" db="EMBL/GenBank/DDBJ databases">
        <title>Genomic Encyclopedia of Type Strains, Phase IV (KMG-IV): sequencing the most valuable type-strain genomes for metagenomic binning, comparative biology and taxonomic classification.</title>
        <authorList>
            <person name="Goeker M."/>
        </authorList>
    </citation>
    <scope>NUCLEOTIDE SEQUENCE [LARGE SCALE GENOMIC DNA]</scope>
    <source>
        <strain evidence="4 5">DSM 22071</strain>
    </source>
</reference>
<dbReference type="PROSITE" id="PS51724">
    <property type="entry name" value="SPOR"/>
    <property type="match status" value="1"/>
</dbReference>
<feature type="region of interest" description="Disordered" evidence="1">
    <location>
        <begin position="68"/>
        <end position="183"/>
    </location>
</feature>
<feature type="transmembrane region" description="Helical" evidence="2">
    <location>
        <begin position="27"/>
        <end position="52"/>
    </location>
</feature>
<feature type="compositionally biased region" description="Basic and acidic residues" evidence="1">
    <location>
        <begin position="119"/>
        <end position="134"/>
    </location>
</feature>
<dbReference type="PANTHER" id="PTHR38687:SF1">
    <property type="entry name" value="CELL DIVISION PROTEIN DEDD"/>
    <property type="match status" value="1"/>
</dbReference>
<feature type="compositionally biased region" description="Polar residues" evidence="1">
    <location>
        <begin position="68"/>
        <end position="77"/>
    </location>
</feature>
<protein>
    <submittedName>
        <fullName evidence="4">Proline-rich tail region repeat protein</fullName>
    </submittedName>
</protein>
<evidence type="ECO:0000313" key="4">
    <source>
        <dbReference type="EMBL" id="MBB5020987.1"/>
    </source>
</evidence>
<keyword evidence="5" id="KW-1185">Reference proteome</keyword>